<evidence type="ECO:0000313" key="1">
    <source>
        <dbReference type="EMBL" id="SNT74635.1"/>
    </source>
</evidence>
<dbReference type="InterPro" id="IPR021322">
    <property type="entry name" value="DUF2924"/>
</dbReference>
<protein>
    <recommendedName>
        <fullName evidence="3">DUF2924 domain-containing protein</fullName>
    </recommendedName>
</protein>
<dbReference type="EMBL" id="FZQA01000005">
    <property type="protein sequence ID" value="SNT74635.1"/>
    <property type="molecule type" value="Genomic_DNA"/>
</dbReference>
<evidence type="ECO:0008006" key="3">
    <source>
        <dbReference type="Google" id="ProtNLM"/>
    </source>
</evidence>
<sequence>MPGTKRKTDAAPWQPGNRDAAHAGVVTQLAALKRMTVVELKAKWESLFGTPAPNNSRSYLELRLGYRVQELTLGGLTRETRRTLDLLADEIEGRAGRKTIIADPRNPVVGTRLVREWDGVEHTVTVMKDGFDWQGRKFKSLSAVARAITGTQWNGYRFFGLREARRDDR</sequence>
<dbReference type="Pfam" id="PF11149">
    <property type="entry name" value="DUF2924"/>
    <property type="match status" value="1"/>
</dbReference>
<accession>A0A239PWK7</accession>
<reference evidence="1 2" key="1">
    <citation type="submission" date="2017-07" db="EMBL/GenBank/DDBJ databases">
        <authorList>
            <person name="Sun Z.S."/>
            <person name="Albrecht U."/>
            <person name="Echele G."/>
            <person name="Lee C.C."/>
        </authorList>
    </citation>
    <scope>NUCLEOTIDE SEQUENCE [LARGE SCALE GENOMIC DNA]</scope>
    <source>
        <strain evidence="1 2">CGMCC 1.12710</strain>
    </source>
</reference>
<dbReference type="Proteomes" id="UP000198346">
    <property type="component" value="Unassembled WGS sequence"/>
</dbReference>
<dbReference type="RefSeq" id="WP_089412738.1">
    <property type="nucleotide sequence ID" value="NZ_FZQA01000005.1"/>
</dbReference>
<proteinExistence type="predicted"/>
<organism evidence="1 2">
    <name type="scientific">Amphiplicatus metriothermophilus</name>
    <dbReference type="NCBI Taxonomy" id="1519374"/>
    <lineage>
        <taxon>Bacteria</taxon>
        <taxon>Pseudomonadati</taxon>
        <taxon>Pseudomonadota</taxon>
        <taxon>Alphaproteobacteria</taxon>
        <taxon>Parvularculales</taxon>
        <taxon>Parvularculaceae</taxon>
        <taxon>Amphiplicatus</taxon>
    </lineage>
</organism>
<gene>
    <name evidence="1" type="ORF">SAMN06297382_2284</name>
</gene>
<name>A0A239PWK7_9PROT</name>
<dbReference type="OrthoDB" id="284135at2"/>
<dbReference type="AlphaFoldDB" id="A0A239PWK7"/>
<evidence type="ECO:0000313" key="2">
    <source>
        <dbReference type="Proteomes" id="UP000198346"/>
    </source>
</evidence>
<keyword evidence="2" id="KW-1185">Reference proteome</keyword>